<keyword evidence="1" id="KW-0732">Signal</keyword>
<organism evidence="2 3">
    <name type="scientific">Sphingomonas endophytica</name>
    <dbReference type="NCBI Taxonomy" id="869719"/>
    <lineage>
        <taxon>Bacteria</taxon>
        <taxon>Pseudomonadati</taxon>
        <taxon>Pseudomonadota</taxon>
        <taxon>Alphaproteobacteria</taxon>
        <taxon>Sphingomonadales</taxon>
        <taxon>Sphingomonadaceae</taxon>
        <taxon>Sphingomonas</taxon>
    </lineage>
</organism>
<proteinExistence type="predicted"/>
<evidence type="ECO:0008006" key="4">
    <source>
        <dbReference type="Google" id="ProtNLM"/>
    </source>
</evidence>
<reference evidence="2 3" key="1">
    <citation type="submission" date="2020-08" db="EMBL/GenBank/DDBJ databases">
        <title>The Agave Microbiome: Exploring the role of microbial communities in plant adaptations to desert environments.</title>
        <authorList>
            <person name="Partida-Martinez L.P."/>
        </authorList>
    </citation>
    <scope>NUCLEOTIDE SEQUENCE [LARGE SCALE GENOMIC DNA]</scope>
    <source>
        <strain evidence="2 3">AS3.13</strain>
    </source>
</reference>
<evidence type="ECO:0000313" key="2">
    <source>
        <dbReference type="EMBL" id="MBB6503915.1"/>
    </source>
</evidence>
<comment type="caution">
    <text evidence="2">The sequence shown here is derived from an EMBL/GenBank/DDBJ whole genome shotgun (WGS) entry which is preliminary data.</text>
</comment>
<dbReference type="Proteomes" id="UP000522313">
    <property type="component" value="Unassembled WGS sequence"/>
</dbReference>
<protein>
    <recommendedName>
        <fullName evidence="4">Homogentisate 1,2-dioxygenase</fullName>
    </recommendedName>
</protein>
<evidence type="ECO:0000256" key="1">
    <source>
        <dbReference type="SAM" id="SignalP"/>
    </source>
</evidence>
<feature type="signal peptide" evidence="1">
    <location>
        <begin position="1"/>
        <end position="16"/>
    </location>
</feature>
<name>A0A7X0MND8_9SPHN</name>
<gene>
    <name evidence="2" type="ORF">F4693_000873</name>
</gene>
<dbReference type="AlphaFoldDB" id="A0A7X0MND8"/>
<feature type="chain" id="PRO_5030782022" description="Homogentisate 1,2-dioxygenase" evidence="1">
    <location>
        <begin position="17"/>
        <end position="173"/>
    </location>
</feature>
<sequence length="173" mass="17681">MSFALSLLLASAPFSAQDLPAPEPSCTAARPVLPIGFENWTTRVALEAGAATRHAPVIAVGRAAELRLVPLDRLAPAAPPTRDLGAGTNAGVALFQVTRPGTYRIALGAPAWIEVVRGGRALPSAAHSHGPACSGIRKIVDYRLAPGRYVLQLTGAAANSLPVLIAPASQGAA</sequence>
<evidence type="ECO:0000313" key="3">
    <source>
        <dbReference type="Proteomes" id="UP000522313"/>
    </source>
</evidence>
<accession>A0A7X0MND8</accession>
<dbReference type="EMBL" id="JACHBT010000004">
    <property type="protein sequence ID" value="MBB6503915.1"/>
    <property type="molecule type" value="Genomic_DNA"/>
</dbReference>
<reference evidence="2 3" key="2">
    <citation type="submission" date="2020-08" db="EMBL/GenBank/DDBJ databases">
        <authorList>
            <person name="Partida-Martinez L."/>
            <person name="Huntemann M."/>
            <person name="Clum A."/>
            <person name="Wang J."/>
            <person name="Palaniappan K."/>
            <person name="Ritter S."/>
            <person name="Chen I.-M."/>
            <person name="Stamatis D."/>
            <person name="Reddy T."/>
            <person name="O'Malley R."/>
            <person name="Daum C."/>
            <person name="Shapiro N."/>
            <person name="Ivanova N."/>
            <person name="Kyrpides N."/>
            <person name="Woyke T."/>
        </authorList>
    </citation>
    <scope>NUCLEOTIDE SEQUENCE [LARGE SCALE GENOMIC DNA]</scope>
    <source>
        <strain evidence="2 3">AS3.13</strain>
    </source>
</reference>
<dbReference type="RefSeq" id="WP_184504288.1">
    <property type="nucleotide sequence ID" value="NZ_JACHBT010000004.1"/>
</dbReference>